<reference evidence="1" key="1">
    <citation type="submission" date="2022-11" db="EMBL/GenBank/DDBJ databases">
        <title>Genome Sequence of Nemania bipapillata.</title>
        <authorList>
            <person name="Buettner E."/>
        </authorList>
    </citation>
    <scope>NUCLEOTIDE SEQUENCE</scope>
    <source>
        <strain evidence="1">CP14</strain>
    </source>
</reference>
<organism evidence="1 2">
    <name type="scientific">Nemania bipapillata</name>
    <dbReference type="NCBI Taxonomy" id="110536"/>
    <lineage>
        <taxon>Eukaryota</taxon>
        <taxon>Fungi</taxon>
        <taxon>Dikarya</taxon>
        <taxon>Ascomycota</taxon>
        <taxon>Pezizomycotina</taxon>
        <taxon>Sordariomycetes</taxon>
        <taxon>Xylariomycetidae</taxon>
        <taxon>Xylariales</taxon>
        <taxon>Xylariaceae</taxon>
        <taxon>Nemania</taxon>
    </lineage>
</organism>
<gene>
    <name evidence="1" type="ORF">ONZ43_g6122</name>
</gene>
<evidence type="ECO:0000313" key="1">
    <source>
        <dbReference type="EMBL" id="KAJ8109486.1"/>
    </source>
</evidence>
<sequence length="603" mass="66585">MTSSVFFKFKSQKEPTRVEFDGTGISVFELKRDIIIKSGLGDGTDFDLAIYTDDGSEEYDDDTTIIPRSTTVVARRLPPQKPGAGRAARYVSGKMPSSAKNSSRKEATTKVTKPATTGLSQMSTALTEEEKMMAMFQAESDQWTAQQEEMSHKTAVYKPGTKKPANVPDHEPPNGYICYRCGQKGHWIQLCPTNDNPDFDNRPRVKRTTGIPRSFLKTVDKSALQQTGADGEEVKPPSGLMVNADGEFVIAEPDKASWEQFQAKTKSSAAAQKAASAEDKELQENGLLCSIDNRMFIDPMKTPCCEKTYCNDCITNALIESDFICPGCQTDGVLIDDLKPDDETSAKTQEFLKERESAKVKERSPSPLVEKTQPQSPSEKKEALQKNPIKTESPPAAEKANSPTSAKSEKKSQSPKATKTSIAPTPSTEPSDTIRAAEPTKKRPADELMENPKIPKAPKAMQRAQEAKEMQNMMPGINAMGGMPNMMPFPMNMNGFGQPNMNMGMMGMTPMMNPMMAMNGAFNPAMMNNMFGGNFGMNNGNMGNMGFMNMNGGSNGFNNNQHQQRPNFTTPNNDDEAYFRKPVNPGRHQNRQRRVRPSDYREL</sequence>
<proteinExistence type="predicted"/>
<accession>A0ACC2I3Z8</accession>
<evidence type="ECO:0000313" key="2">
    <source>
        <dbReference type="Proteomes" id="UP001153334"/>
    </source>
</evidence>
<dbReference type="EMBL" id="JAPESX010002081">
    <property type="protein sequence ID" value="KAJ8109486.1"/>
    <property type="molecule type" value="Genomic_DNA"/>
</dbReference>
<comment type="caution">
    <text evidence="1">The sequence shown here is derived from an EMBL/GenBank/DDBJ whole genome shotgun (WGS) entry which is preliminary data.</text>
</comment>
<keyword evidence="2" id="KW-1185">Reference proteome</keyword>
<protein>
    <submittedName>
        <fullName evidence="1">Uncharacterized protein</fullName>
    </submittedName>
</protein>
<name>A0ACC2I3Z8_9PEZI</name>
<dbReference type="Proteomes" id="UP001153334">
    <property type="component" value="Unassembled WGS sequence"/>
</dbReference>